<dbReference type="PANTHER" id="PTHR43591:SF10">
    <property type="entry name" value="ABC TRANSMEMBRANE TYPE-1 DOMAIN-CONTAINING PROTEIN-RELATED"/>
    <property type="match status" value="1"/>
</dbReference>
<dbReference type="EMBL" id="JACCJC010000014">
    <property type="protein sequence ID" value="KAF6237524.1"/>
    <property type="molecule type" value="Genomic_DNA"/>
</dbReference>
<dbReference type="PANTHER" id="PTHR43591">
    <property type="entry name" value="METHYLTRANSFERASE"/>
    <property type="match status" value="1"/>
</dbReference>
<feature type="compositionally biased region" description="Basic and acidic residues" evidence="1">
    <location>
        <begin position="25"/>
        <end position="36"/>
    </location>
</feature>
<evidence type="ECO:0000256" key="1">
    <source>
        <dbReference type="SAM" id="MobiDB-lite"/>
    </source>
</evidence>
<dbReference type="InterPro" id="IPR029063">
    <property type="entry name" value="SAM-dependent_MTases_sf"/>
</dbReference>
<dbReference type="Proteomes" id="UP000578531">
    <property type="component" value="Unassembled WGS sequence"/>
</dbReference>
<dbReference type="GeneID" id="59286079"/>
<evidence type="ECO:0000313" key="2">
    <source>
        <dbReference type="EMBL" id="KAF6237524.1"/>
    </source>
</evidence>
<dbReference type="SUPFAM" id="SSF53335">
    <property type="entry name" value="S-adenosyl-L-methionine-dependent methyltransferases"/>
    <property type="match status" value="1"/>
</dbReference>
<feature type="region of interest" description="Disordered" evidence="1">
    <location>
        <begin position="10"/>
        <end position="41"/>
    </location>
</feature>
<gene>
    <name evidence="2" type="ORF">HO173_004414</name>
</gene>
<proteinExistence type="predicted"/>
<dbReference type="OrthoDB" id="2013972at2759"/>
<dbReference type="AlphaFoldDB" id="A0A8H6FYY1"/>
<dbReference type="Pfam" id="PF13489">
    <property type="entry name" value="Methyltransf_23"/>
    <property type="match status" value="1"/>
</dbReference>
<evidence type="ECO:0000313" key="3">
    <source>
        <dbReference type="Proteomes" id="UP000578531"/>
    </source>
</evidence>
<accession>A0A8H6FYY1</accession>
<protein>
    <recommendedName>
        <fullName evidence="4">S-adenosyl-L-methionine-dependent methyltransferase</fullName>
    </recommendedName>
</protein>
<name>A0A8H6FYY1_9LECA</name>
<reference evidence="2 3" key="1">
    <citation type="journal article" date="2020" name="Genomics">
        <title>Complete, high-quality genomes from long-read metagenomic sequencing of two wolf lichen thalli reveals enigmatic genome architecture.</title>
        <authorList>
            <person name="McKenzie S.K."/>
            <person name="Walston R.F."/>
            <person name="Allen J.L."/>
        </authorList>
    </citation>
    <scope>NUCLEOTIDE SEQUENCE [LARGE SCALE GENOMIC DNA]</scope>
    <source>
        <strain evidence="2">WasteWater2</strain>
    </source>
</reference>
<dbReference type="Gene3D" id="3.40.50.150">
    <property type="entry name" value="Vaccinia Virus protein VP39"/>
    <property type="match status" value="1"/>
</dbReference>
<dbReference type="RefSeq" id="XP_037166848.1">
    <property type="nucleotide sequence ID" value="XM_037306338.1"/>
</dbReference>
<organism evidence="2 3">
    <name type="scientific">Letharia columbiana</name>
    <dbReference type="NCBI Taxonomy" id="112416"/>
    <lineage>
        <taxon>Eukaryota</taxon>
        <taxon>Fungi</taxon>
        <taxon>Dikarya</taxon>
        <taxon>Ascomycota</taxon>
        <taxon>Pezizomycotina</taxon>
        <taxon>Lecanoromycetes</taxon>
        <taxon>OSLEUM clade</taxon>
        <taxon>Lecanoromycetidae</taxon>
        <taxon>Lecanorales</taxon>
        <taxon>Lecanorineae</taxon>
        <taxon>Parmeliaceae</taxon>
        <taxon>Letharia</taxon>
    </lineage>
</organism>
<dbReference type="GO" id="GO:0008168">
    <property type="term" value="F:methyltransferase activity"/>
    <property type="evidence" value="ECO:0007669"/>
    <property type="project" value="TreeGrafter"/>
</dbReference>
<comment type="caution">
    <text evidence="2">The sequence shown here is derived from an EMBL/GenBank/DDBJ whole genome shotgun (WGS) entry which is preliminary data.</text>
</comment>
<dbReference type="CDD" id="cd02440">
    <property type="entry name" value="AdoMet_MTases"/>
    <property type="match status" value="1"/>
</dbReference>
<keyword evidence="3" id="KW-1185">Reference proteome</keyword>
<sequence length="400" mass="45535">MIVQINAACRGEKEGTTTTTPWSLKPKDTVEPHEPQTQKCGTRIPHSVESFTDRMFPLLVPSGGSISGFLIGFQGTGFPGVQCKSLDSRYNDDEDAGSIFGDSSRMSLDSDLKHYRLENDRRYHTYRDGEYWIPHDDEALRLDLYAHHMFILTLNNKLFLAPINNPKRVMDVGTGIGIWASDVADKFPEAEVIGTDLSPTFRATPAPNLLFEIDDCCSEWIYPPNHFDYVHVRFLYASIADWPAFYKECFDHIAPGGYIEHSEPRPALLSDDGSIAPGDIMHQCSDLAKEASHNFGKNIMIAPHIKTMIEEAGFVNVVEKQYKWPIGEWPVDRKLKDIGRWNMQHWLEGLDAWTLRLLTQYCGWTSDEVKAWTARMRTSLVDPKHHAYQTINVVYARKPL</sequence>
<evidence type="ECO:0008006" key="4">
    <source>
        <dbReference type="Google" id="ProtNLM"/>
    </source>
</evidence>